<evidence type="ECO:0000313" key="3">
    <source>
        <dbReference type="Proteomes" id="UP000199055"/>
    </source>
</evidence>
<protein>
    <submittedName>
        <fullName evidence="2">Uncharacterized protein</fullName>
    </submittedName>
</protein>
<organism evidence="2 3">
    <name type="scientific">Streptomyces radiopugnans</name>
    <dbReference type="NCBI Taxonomy" id="403935"/>
    <lineage>
        <taxon>Bacteria</taxon>
        <taxon>Bacillati</taxon>
        <taxon>Actinomycetota</taxon>
        <taxon>Actinomycetes</taxon>
        <taxon>Kitasatosporales</taxon>
        <taxon>Streptomycetaceae</taxon>
        <taxon>Streptomyces</taxon>
    </lineage>
</organism>
<evidence type="ECO:0000256" key="1">
    <source>
        <dbReference type="SAM" id="MobiDB-lite"/>
    </source>
</evidence>
<dbReference type="Proteomes" id="UP000199055">
    <property type="component" value="Unassembled WGS sequence"/>
</dbReference>
<dbReference type="RefSeq" id="WP_218158280.1">
    <property type="nucleotide sequence ID" value="NZ_FOET01000005.1"/>
</dbReference>
<keyword evidence="3" id="KW-1185">Reference proteome</keyword>
<evidence type="ECO:0000313" key="2">
    <source>
        <dbReference type="EMBL" id="SEQ25571.1"/>
    </source>
</evidence>
<feature type="compositionally biased region" description="Basic and acidic residues" evidence="1">
    <location>
        <begin position="118"/>
        <end position="146"/>
    </location>
</feature>
<accession>A0A1H9EIR8</accession>
<reference evidence="2 3" key="1">
    <citation type="submission" date="2016-10" db="EMBL/GenBank/DDBJ databases">
        <authorList>
            <person name="de Groot N.N."/>
        </authorList>
    </citation>
    <scope>NUCLEOTIDE SEQUENCE [LARGE SCALE GENOMIC DNA]</scope>
    <source>
        <strain evidence="2 3">CGMCC 4.3519</strain>
    </source>
</reference>
<feature type="region of interest" description="Disordered" evidence="1">
    <location>
        <begin position="116"/>
        <end position="152"/>
    </location>
</feature>
<sequence>MTGERDFGGGKGLDYRAETLTAFKGRIDELLAELGKSPASHKQIGEQTVTPDAYGTGFSAAEDLSALYDKVHTRLETLSRLFGEQLEALGIATEIVDKGYGNVEADQRQRFQAIQTQVDEHWAASRRGDSESGRDSSSEGTKKGLDADTDFE</sequence>
<gene>
    <name evidence="2" type="ORF">SAMN05216481_105148</name>
</gene>
<proteinExistence type="predicted"/>
<dbReference type="EMBL" id="FOET01000005">
    <property type="protein sequence ID" value="SEQ25571.1"/>
    <property type="molecule type" value="Genomic_DNA"/>
</dbReference>
<name>A0A1H9EIR8_9ACTN</name>
<dbReference type="STRING" id="403935.SAMN05216481_105148"/>
<dbReference type="AlphaFoldDB" id="A0A1H9EIR8"/>